<dbReference type="GO" id="GO:0000139">
    <property type="term" value="C:Golgi membrane"/>
    <property type="evidence" value="ECO:0007669"/>
    <property type="project" value="UniProtKB-SubCell"/>
</dbReference>
<organism evidence="16 17">
    <name type="scientific">[Candida] railenensis</name>
    <dbReference type="NCBI Taxonomy" id="45579"/>
    <lineage>
        <taxon>Eukaryota</taxon>
        <taxon>Fungi</taxon>
        <taxon>Dikarya</taxon>
        <taxon>Ascomycota</taxon>
        <taxon>Saccharomycotina</taxon>
        <taxon>Pichiomycetes</taxon>
        <taxon>Debaryomycetaceae</taxon>
        <taxon>Kurtzmaniella</taxon>
    </lineage>
</organism>
<dbReference type="InterPro" id="IPR002553">
    <property type="entry name" value="Clathrin/coatomer_adapt-like_N"/>
</dbReference>
<keyword evidence="8 10" id="KW-0472">Membrane</keyword>
<feature type="coiled-coil region" evidence="11">
    <location>
        <begin position="640"/>
        <end position="672"/>
    </location>
</feature>
<sequence>MSNTGYTLIYEPNSAAKKSLSEFRTLLEKGKDESKIDTMKKILITMLNGDPLPDLLMHIIRFVMPSKNKELKKLLYFYWEVCPKLDEHGKMRQEMILVCNAIQRDLQHPNEYVRGNTLRFLNKLKEPDLLETLVPNVRQCLEHRHSYVRKNAVFAVYSIFKVAEHLVPDADELIYRFLYEETDSVCKRNAFVCLGELNRDAALRYMQDNIANLESLDSLLQLSFIEFIRKDIIQNGDSTLRSQYGQLVEELLESSTINNVVIYEAASVLTKLTGSSSAVLLAGQKFVDLATKEADNNVKIITLERINELHKEHPGILQDLSLEILRVLNCQDLGVRKKALDVTLQFITSRNVEDVVKLLKKEVQRTASSNEDNNNEYRQLLINSIHQLAIMFVEVAENVVDLLLESMSDLNSSAAYDVIVFVKEVVEKFPQLRQSIVTRLIGSLGNVKSGKVFRGGLWILGEYCVEEKEIQDAWKYIRGAIGEVPIIASEKRAHSGSAESEEIERNDTPKKKKGPTVNADGTYATENALTVESVESTEEKPPLRKLILQGDFYLAAVLSSTLVKLILQLQRISKNSSILNPLKAEGLLIMVSILRVGQDSAYVTKKIDEDSADRIFSCINYLTDETNSELIERSFLDDTREAFKTQVETEEKKKLEEEAKQFHKNAEQVDDSIVFEQFESSANKKPEDASSSGIEEVTVKADSRLNKILPLTGYSDPIYCEAYIKIHQYDVTLDVLLVNQTKATLRNLSVEFAALGDLKVVDKPATANIGPHGFHKVQTTIKVTSADTGVIFGNIVYDGQHSDESTIVILNDVHVDIMDYIKPATCTENVFRKMWNEFEWENKITIKSTMNSLKEYLEELMKGTNMNCLTPGAIQGEEDCQFLSANLYSRSSFGEDALANLCIEKQTDGGPIIGHVRIRSKGQGLALSLGDKVASISRKSPKAITA</sequence>
<feature type="domain" description="Coatomer beta subunit C-terminal" evidence="14">
    <location>
        <begin position="669"/>
        <end position="799"/>
    </location>
</feature>
<dbReference type="GO" id="GO:0006888">
    <property type="term" value="P:endoplasmic reticulum to Golgi vesicle-mediated transport"/>
    <property type="evidence" value="ECO:0007669"/>
    <property type="project" value="TreeGrafter"/>
</dbReference>
<dbReference type="PANTHER" id="PTHR10635">
    <property type="entry name" value="COATOMER SUBUNIT BETA"/>
    <property type="match status" value="1"/>
</dbReference>
<evidence type="ECO:0000256" key="10">
    <source>
        <dbReference type="PIRNR" id="PIRNR005727"/>
    </source>
</evidence>
<dbReference type="GO" id="GO:0005198">
    <property type="term" value="F:structural molecule activity"/>
    <property type="evidence" value="ECO:0007669"/>
    <property type="project" value="InterPro"/>
</dbReference>
<dbReference type="InterPro" id="IPR011989">
    <property type="entry name" value="ARM-like"/>
</dbReference>
<proteinExistence type="predicted"/>
<evidence type="ECO:0000256" key="7">
    <source>
        <dbReference type="ARBA" id="ARBA00023034"/>
    </source>
</evidence>
<comment type="subcellular location">
    <subcellularLocation>
        <location evidence="10">Cytoplasm</location>
    </subcellularLocation>
    <subcellularLocation>
        <location evidence="1 10">Golgi apparatus membrane</location>
        <topology evidence="1 10">Peripheral membrane protein</topology>
        <orientation evidence="1 10">Cytoplasmic side</orientation>
    </subcellularLocation>
    <subcellularLocation>
        <location evidence="10">Cytoplasmic vesicle</location>
        <location evidence="10">COPI-coated vesicle membrane</location>
        <topology evidence="10">Peripheral membrane protein</topology>
        <orientation evidence="10">Cytoplasmic side</orientation>
    </subcellularLocation>
</comment>
<reference evidence="16" key="1">
    <citation type="submission" date="2022-03" db="EMBL/GenBank/DDBJ databases">
        <authorList>
            <person name="Legras J.-L."/>
            <person name="Devillers H."/>
            <person name="Grondin C."/>
        </authorList>
    </citation>
    <scope>NUCLEOTIDE SEQUENCE</scope>
    <source>
        <strain evidence="16">CLIB 1423</strain>
    </source>
</reference>
<evidence type="ECO:0000313" key="16">
    <source>
        <dbReference type="EMBL" id="CAH2353712.1"/>
    </source>
</evidence>
<feature type="domain" description="Coatomer beta subunit appendage platform" evidence="15">
    <location>
        <begin position="804"/>
        <end position="933"/>
    </location>
</feature>
<comment type="subunit">
    <text evidence="10">Oligomeric complex that consists of at least the alpha, beta, beta', gamma, delta, epsilon and zeta subunits.</text>
</comment>
<name>A0A9P0VZM9_9ASCO</name>
<keyword evidence="17" id="KW-1185">Reference proteome</keyword>
<evidence type="ECO:0000256" key="2">
    <source>
        <dbReference type="ARBA" id="ARBA00022448"/>
    </source>
</evidence>
<evidence type="ECO:0000259" key="14">
    <source>
        <dbReference type="Pfam" id="PF07718"/>
    </source>
</evidence>
<dbReference type="SUPFAM" id="SSF48371">
    <property type="entry name" value="ARM repeat"/>
    <property type="match status" value="1"/>
</dbReference>
<dbReference type="GO" id="GO:0006891">
    <property type="term" value="P:intra-Golgi vesicle-mediated transport"/>
    <property type="evidence" value="ECO:0007669"/>
    <property type="project" value="TreeGrafter"/>
</dbReference>
<evidence type="ECO:0000256" key="1">
    <source>
        <dbReference type="ARBA" id="ARBA00004255"/>
    </source>
</evidence>
<protein>
    <recommendedName>
        <fullName evidence="10">Coatomer subunit beta</fullName>
    </recommendedName>
    <alternativeName>
        <fullName evidence="10">Beta-coat protein</fullName>
    </alternativeName>
</protein>
<evidence type="ECO:0000256" key="3">
    <source>
        <dbReference type="ARBA" id="ARBA00022490"/>
    </source>
</evidence>
<accession>A0A9P0VZM9</accession>
<dbReference type="AlphaFoldDB" id="A0A9P0VZM9"/>
<dbReference type="Gene3D" id="1.25.10.10">
    <property type="entry name" value="Leucine-rich Repeat Variant"/>
    <property type="match status" value="1"/>
</dbReference>
<evidence type="ECO:0000256" key="8">
    <source>
        <dbReference type="ARBA" id="ARBA00023136"/>
    </source>
</evidence>
<evidence type="ECO:0000259" key="13">
    <source>
        <dbReference type="Pfam" id="PF01602"/>
    </source>
</evidence>
<keyword evidence="2 10" id="KW-0813">Transport</keyword>
<gene>
    <name evidence="16" type="ORF">CLIB1423_12S01266</name>
</gene>
<evidence type="ECO:0000256" key="11">
    <source>
        <dbReference type="SAM" id="Coils"/>
    </source>
</evidence>
<dbReference type="InterPro" id="IPR029446">
    <property type="entry name" value="COPB1_appendage_platform_dom"/>
</dbReference>
<dbReference type="GO" id="GO:0006886">
    <property type="term" value="P:intracellular protein transport"/>
    <property type="evidence" value="ECO:0007669"/>
    <property type="project" value="InterPro"/>
</dbReference>
<keyword evidence="9 10" id="KW-0968">Cytoplasmic vesicle</keyword>
<dbReference type="InterPro" id="IPR016460">
    <property type="entry name" value="COPB1"/>
</dbReference>
<dbReference type="Proteomes" id="UP000837801">
    <property type="component" value="Unassembled WGS sequence"/>
</dbReference>
<comment type="caution">
    <text evidence="16">The sequence shown here is derived from an EMBL/GenBank/DDBJ whole genome shotgun (WGS) entry which is preliminary data.</text>
</comment>
<dbReference type="InterPro" id="IPR011710">
    <property type="entry name" value="Coatomer_bsu_C"/>
</dbReference>
<keyword evidence="3 10" id="KW-0963">Cytoplasm</keyword>
<dbReference type="InterPro" id="IPR016024">
    <property type="entry name" value="ARM-type_fold"/>
</dbReference>
<keyword evidence="11" id="KW-0175">Coiled coil</keyword>
<evidence type="ECO:0000256" key="5">
    <source>
        <dbReference type="ARBA" id="ARBA00022892"/>
    </source>
</evidence>
<feature type="domain" description="Clathrin/coatomer adaptor adaptin-like N-terminal" evidence="13">
    <location>
        <begin position="17"/>
        <end position="532"/>
    </location>
</feature>
<evidence type="ECO:0000256" key="9">
    <source>
        <dbReference type="ARBA" id="ARBA00023329"/>
    </source>
</evidence>
<evidence type="ECO:0000256" key="6">
    <source>
        <dbReference type="ARBA" id="ARBA00022927"/>
    </source>
</evidence>
<dbReference type="EMBL" id="CAKXYY010000012">
    <property type="protein sequence ID" value="CAH2353712.1"/>
    <property type="molecule type" value="Genomic_DNA"/>
</dbReference>
<evidence type="ECO:0000256" key="12">
    <source>
        <dbReference type="SAM" id="MobiDB-lite"/>
    </source>
</evidence>
<dbReference type="OrthoDB" id="10261439at2759"/>
<keyword evidence="5 10" id="KW-0931">ER-Golgi transport</keyword>
<evidence type="ECO:0000256" key="4">
    <source>
        <dbReference type="ARBA" id="ARBA00022737"/>
    </source>
</evidence>
<dbReference type="Pfam" id="PF01602">
    <property type="entry name" value="Adaptin_N"/>
    <property type="match status" value="1"/>
</dbReference>
<feature type="region of interest" description="Disordered" evidence="12">
    <location>
        <begin position="492"/>
        <end position="520"/>
    </location>
</feature>
<comment type="function">
    <text evidence="10">The coatomer is a cytosolic protein complex that binds to dilysine motifs and reversibly associates with Golgi non-clathrin-coated vesicles, which further mediate biosynthetic protein transport from the ER, via the Golgi up to the trans Golgi network. Coatomer complex is required for budding from Golgi membranes, and is essential for the retrograde Golgi-to-ER transport of dilysine-tagged proteins.</text>
</comment>
<evidence type="ECO:0000313" key="17">
    <source>
        <dbReference type="Proteomes" id="UP000837801"/>
    </source>
</evidence>
<keyword evidence="7 10" id="KW-0333">Golgi apparatus</keyword>
<dbReference type="Pfam" id="PF14806">
    <property type="entry name" value="Coatomer_b_Cpla"/>
    <property type="match status" value="1"/>
</dbReference>
<dbReference type="PANTHER" id="PTHR10635:SF0">
    <property type="entry name" value="COATOMER SUBUNIT BETA"/>
    <property type="match status" value="1"/>
</dbReference>
<dbReference type="GO" id="GO:0030126">
    <property type="term" value="C:COPI vesicle coat"/>
    <property type="evidence" value="ECO:0007669"/>
    <property type="project" value="InterPro"/>
</dbReference>
<keyword evidence="6 10" id="KW-0653">Protein transport</keyword>
<dbReference type="Pfam" id="PF07718">
    <property type="entry name" value="Coatamer_beta_C"/>
    <property type="match status" value="1"/>
</dbReference>
<keyword evidence="4" id="KW-0677">Repeat</keyword>
<evidence type="ECO:0000259" key="15">
    <source>
        <dbReference type="Pfam" id="PF14806"/>
    </source>
</evidence>
<dbReference type="PIRSF" id="PIRSF005727">
    <property type="entry name" value="Coatomer_beta_subunit"/>
    <property type="match status" value="1"/>
</dbReference>